<feature type="binding site" evidence="7">
    <location>
        <position position="53"/>
    </location>
    <ligand>
        <name>NADPH</name>
        <dbReference type="ChEBI" id="CHEBI:57783"/>
    </ligand>
</feature>
<dbReference type="InterPro" id="IPR029036">
    <property type="entry name" value="P5CR_dimer"/>
</dbReference>
<evidence type="ECO:0000256" key="6">
    <source>
        <dbReference type="NCBIfam" id="TIGR00112"/>
    </source>
</evidence>
<dbReference type="SUPFAM" id="SSF51735">
    <property type="entry name" value="NAD(P)-binding Rossmann-fold domains"/>
    <property type="match status" value="1"/>
</dbReference>
<keyword evidence="5 8" id="KW-0641">Proline biosynthesis</keyword>
<comment type="function">
    <text evidence="4 5">Catalyzes the reduction of 1-pyrroline-5-carboxylate (PCA) to L-proline.</text>
</comment>
<dbReference type="Proteomes" id="UP000594681">
    <property type="component" value="Chromosome"/>
</dbReference>
<dbReference type="GO" id="GO:0055129">
    <property type="term" value="P:L-proline biosynthetic process"/>
    <property type="evidence" value="ECO:0007669"/>
    <property type="project" value="UniProtKB-UniRule"/>
</dbReference>
<keyword evidence="12" id="KW-1185">Reference proteome</keyword>
<dbReference type="Pfam" id="PF14748">
    <property type="entry name" value="P5CR_dimer"/>
    <property type="match status" value="1"/>
</dbReference>
<dbReference type="AlphaFoldDB" id="A0A7T0KFI4"/>
<evidence type="ECO:0000256" key="8">
    <source>
        <dbReference type="RuleBase" id="RU003903"/>
    </source>
</evidence>
<dbReference type="InterPro" id="IPR028939">
    <property type="entry name" value="P5C_Rdtase_cat_N"/>
</dbReference>
<comment type="catalytic activity">
    <reaction evidence="5 8">
        <text>L-proline + NADP(+) = (S)-1-pyrroline-5-carboxylate + NADPH + 2 H(+)</text>
        <dbReference type="Rhea" id="RHEA:14109"/>
        <dbReference type="ChEBI" id="CHEBI:15378"/>
        <dbReference type="ChEBI" id="CHEBI:17388"/>
        <dbReference type="ChEBI" id="CHEBI:57783"/>
        <dbReference type="ChEBI" id="CHEBI:58349"/>
        <dbReference type="ChEBI" id="CHEBI:60039"/>
        <dbReference type="EC" id="1.5.1.2"/>
    </reaction>
</comment>
<protein>
    <recommendedName>
        <fullName evidence="5 6">Pyrroline-5-carboxylate reductase</fullName>
        <shortName evidence="5">P5C reductase</shortName>
        <shortName evidence="5">P5CR</shortName>
        <ecNumber evidence="5 6">1.5.1.2</ecNumber>
    </recommendedName>
    <alternativeName>
        <fullName evidence="5">PCA reductase</fullName>
    </alternativeName>
</protein>
<keyword evidence="5 8" id="KW-0028">Amino-acid biosynthesis</keyword>
<evidence type="ECO:0000259" key="10">
    <source>
        <dbReference type="Pfam" id="PF14748"/>
    </source>
</evidence>
<evidence type="ECO:0000256" key="3">
    <source>
        <dbReference type="ARBA" id="ARBA00023002"/>
    </source>
</evidence>
<keyword evidence="3 5" id="KW-0560">Oxidoreductase</keyword>
<dbReference type="Gene3D" id="1.10.3730.10">
    <property type="entry name" value="ProC C-terminal domain-like"/>
    <property type="match status" value="1"/>
</dbReference>
<evidence type="ECO:0000256" key="2">
    <source>
        <dbReference type="ARBA" id="ARBA00022857"/>
    </source>
</evidence>
<gene>
    <name evidence="5 11" type="primary">proC</name>
    <name evidence="11" type="ORF">G7Y31_01405</name>
</gene>
<comment type="catalytic activity">
    <reaction evidence="5">
        <text>L-proline + NAD(+) = (S)-1-pyrroline-5-carboxylate + NADH + 2 H(+)</text>
        <dbReference type="Rhea" id="RHEA:14105"/>
        <dbReference type="ChEBI" id="CHEBI:15378"/>
        <dbReference type="ChEBI" id="CHEBI:17388"/>
        <dbReference type="ChEBI" id="CHEBI:57540"/>
        <dbReference type="ChEBI" id="CHEBI:57945"/>
        <dbReference type="ChEBI" id="CHEBI:60039"/>
        <dbReference type="EC" id="1.5.1.2"/>
    </reaction>
</comment>
<dbReference type="GO" id="GO:0005737">
    <property type="term" value="C:cytoplasm"/>
    <property type="evidence" value="ECO:0007669"/>
    <property type="project" value="UniProtKB-SubCell"/>
</dbReference>
<dbReference type="RefSeq" id="WP_165008921.1">
    <property type="nucleotide sequence ID" value="NZ_CP064954.1"/>
</dbReference>
<dbReference type="PIRSF" id="PIRSF000193">
    <property type="entry name" value="Pyrrol-5-carb_rd"/>
    <property type="match status" value="1"/>
</dbReference>
<evidence type="ECO:0000259" key="9">
    <source>
        <dbReference type="Pfam" id="PF03807"/>
    </source>
</evidence>
<dbReference type="EC" id="1.5.1.2" evidence="5 6"/>
<reference evidence="11 12" key="1">
    <citation type="submission" date="2020-11" db="EMBL/GenBank/DDBJ databases">
        <title>Corynebacterium sp. ZJ-599.</title>
        <authorList>
            <person name="Zhou J."/>
        </authorList>
    </citation>
    <scope>NUCLEOTIDE SEQUENCE [LARGE SCALE GENOMIC DNA]</scope>
    <source>
        <strain evidence="11 12">ZJ-599</strain>
    </source>
</reference>
<keyword evidence="2 5" id="KW-0521">NADP</keyword>
<keyword evidence="5" id="KW-0963">Cytoplasm</keyword>
<comment type="similarity">
    <text evidence="1 5 8">Belongs to the pyrroline-5-carboxylate reductase family.</text>
</comment>
<dbReference type="SUPFAM" id="SSF48179">
    <property type="entry name" value="6-phosphogluconate dehydrogenase C-terminal domain-like"/>
    <property type="match status" value="1"/>
</dbReference>
<comment type="subcellular location">
    <subcellularLocation>
        <location evidence="5">Cytoplasm</location>
    </subcellularLocation>
</comment>
<dbReference type="NCBIfam" id="TIGR00112">
    <property type="entry name" value="proC"/>
    <property type="match status" value="1"/>
</dbReference>
<dbReference type="InterPro" id="IPR053790">
    <property type="entry name" value="P5CR-like_CS"/>
</dbReference>
<evidence type="ECO:0000256" key="5">
    <source>
        <dbReference type="HAMAP-Rule" id="MF_01925"/>
    </source>
</evidence>
<dbReference type="EMBL" id="CP064954">
    <property type="protein sequence ID" value="QPK79406.1"/>
    <property type="molecule type" value="Genomic_DNA"/>
</dbReference>
<dbReference type="PROSITE" id="PS00521">
    <property type="entry name" value="P5CR"/>
    <property type="match status" value="1"/>
</dbReference>
<dbReference type="Gene3D" id="3.40.50.720">
    <property type="entry name" value="NAD(P)-binding Rossmann-like Domain"/>
    <property type="match status" value="1"/>
</dbReference>
<dbReference type="UniPathway" id="UPA00098">
    <property type="reaction ID" value="UER00361"/>
</dbReference>
<comment type="pathway">
    <text evidence="5 8">Amino-acid biosynthesis; L-proline biosynthesis; L-proline from L-glutamate 5-semialdehyde: step 1/1.</text>
</comment>
<dbReference type="FunFam" id="1.10.3730.10:FF:000001">
    <property type="entry name" value="Pyrroline-5-carboxylate reductase"/>
    <property type="match status" value="1"/>
</dbReference>
<dbReference type="GO" id="GO:0004735">
    <property type="term" value="F:pyrroline-5-carboxylate reductase activity"/>
    <property type="evidence" value="ECO:0007669"/>
    <property type="project" value="UniProtKB-UniRule"/>
</dbReference>
<accession>A0A7T0KFI4</accession>
<evidence type="ECO:0000256" key="7">
    <source>
        <dbReference type="PIRSR" id="PIRSR000193-1"/>
    </source>
</evidence>
<evidence type="ECO:0000313" key="11">
    <source>
        <dbReference type="EMBL" id="QPK79406.1"/>
    </source>
</evidence>
<evidence type="ECO:0000313" key="12">
    <source>
        <dbReference type="Proteomes" id="UP000594681"/>
    </source>
</evidence>
<dbReference type="InterPro" id="IPR036291">
    <property type="entry name" value="NAD(P)-bd_dom_sf"/>
</dbReference>
<dbReference type="PANTHER" id="PTHR11645">
    <property type="entry name" value="PYRROLINE-5-CARBOXYLATE REDUCTASE"/>
    <property type="match status" value="1"/>
</dbReference>
<feature type="domain" description="Pyrroline-5-carboxylate reductase catalytic N-terminal" evidence="9">
    <location>
        <begin position="4"/>
        <end position="95"/>
    </location>
</feature>
<dbReference type="InterPro" id="IPR000304">
    <property type="entry name" value="Pyrroline-COOH_reductase"/>
</dbReference>
<proteinExistence type="inferred from homology"/>
<evidence type="ECO:0000256" key="4">
    <source>
        <dbReference type="ARBA" id="ARBA00058118"/>
    </source>
</evidence>
<organism evidence="11 12">
    <name type="scientific">Corynebacterium lizhenjunii</name>
    <dbReference type="NCBI Taxonomy" id="2709394"/>
    <lineage>
        <taxon>Bacteria</taxon>
        <taxon>Bacillati</taxon>
        <taxon>Actinomycetota</taxon>
        <taxon>Actinomycetes</taxon>
        <taxon>Mycobacteriales</taxon>
        <taxon>Corynebacteriaceae</taxon>
        <taxon>Corynebacterium</taxon>
    </lineage>
</organism>
<evidence type="ECO:0000256" key="1">
    <source>
        <dbReference type="ARBA" id="ARBA00005525"/>
    </source>
</evidence>
<dbReference type="KEGG" id="cliz:G7Y31_01405"/>
<dbReference type="HAMAP" id="MF_01925">
    <property type="entry name" value="P5C_reductase"/>
    <property type="match status" value="1"/>
</dbReference>
<sequence length="262" mass="26959">MVNVTVIGGGQIGEALIAGLVKDGGAHITVTNRRQERRDYMAQTYGVATSGDNREAVADADVVFVCVKPYAVTEVVSEFASALPASAIVVSMAAGVRVESLQKAAGDNPVVRVMPNTPMLVGRGMCLVVPGPQLADAALERVQDLLNLVGESVVIEEGQIDAATALSGSAPAYLFLVAEALVDAGVQLGVPRDVATQLVNQTVAGSGQMLVETGQEPGRLRANVTSPGGTTAAAIRELEESGLRGAFYRAAEACAQRSAELG</sequence>
<dbReference type="Pfam" id="PF03807">
    <property type="entry name" value="F420_oxidored"/>
    <property type="match status" value="1"/>
</dbReference>
<feature type="domain" description="Pyrroline-5-carboxylate reductase dimerisation" evidence="10">
    <location>
        <begin position="157"/>
        <end position="261"/>
    </location>
</feature>
<dbReference type="InterPro" id="IPR008927">
    <property type="entry name" value="6-PGluconate_DH-like_C_sf"/>
</dbReference>
<name>A0A7T0KFI4_9CORY</name>
<dbReference type="PANTHER" id="PTHR11645:SF0">
    <property type="entry name" value="PYRROLINE-5-CARBOXYLATE REDUCTASE 3"/>
    <property type="match status" value="1"/>
</dbReference>